<dbReference type="Pfam" id="PF20432">
    <property type="entry name" value="Xre-like-HTH"/>
    <property type="match status" value="1"/>
</dbReference>
<keyword evidence="4" id="KW-1185">Reference proteome</keyword>
<dbReference type="InterPro" id="IPR011979">
    <property type="entry name" value="Antitox_Xre"/>
</dbReference>
<evidence type="ECO:0000313" key="4">
    <source>
        <dbReference type="Proteomes" id="UP001597549"/>
    </source>
</evidence>
<evidence type="ECO:0000313" key="3">
    <source>
        <dbReference type="EMBL" id="MFD2909164.1"/>
    </source>
</evidence>
<dbReference type="NCBIfam" id="TIGR02293">
    <property type="entry name" value="TAS_TIGR02293"/>
    <property type="match status" value="1"/>
</dbReference>
<evidence type="ECO:0000259" key="1">
    <source>
        <dbReference type="Pfam" id="PF09722"/>
    </source>
</evidence>
<dbReference type="InterPro" id="IPR046847">
    <property type="entry name" value="Xre-like_HTH"/>
</dbReference>
<feature type="domain" description="Antitoxin Xre-like helix-turn-helix" evidence="2">
    <location>
        <begin position="57"/>
        <end position="117"/>
    </location>
</feature>
<dbReference type="EMBL" id="JBHUOL010000018">
    <property type="protein sequence ID" value="MFD2909164.1"/>
    <property type="molecule type" value="Genomic_DNA"/>
</dbReference>
<dbReference type="Pfam" id="PF09722">
    <property type="entry name" value="Xre_MbcA_ParS_C"/>
    <property type="match status" value="1"/>
</dbReference>
<evidence type="ECO:0000259" key="2">
    <source>
        <dbReference type="Pfam" id="PF20432"/>
    </source>
</evidence>
<comment type="caution">
    <text evidence="3">The sequence shown here is derived from an EMBL/GenBank/DDBJ whole genome shotgun (WGS) entry which is preliminary data.</text>
</comment>
<protein>
    <submittedName>
        <fullName evidence="3">Antitoxin Xre/MbcA/ParS toxin-binding domain-containing protein</fullName>
    </submittedName>
</protein>
<dbReference type="Proteomes" id="UP001597549">
    <property type="component" value="Unassembled WGS sequence"/>
</dbReference>
<proteinExistence type="predicted"/>
<dbReference type="InterPro" id="IPR024467">
    <property type="entry name" value="Xre/MbcA/ParS-like_toxin-bd"/>
</dbReference>
<reference evidence="4" key="1">
    <citation type="journal article" date="2019" name="Int. J. Syst. Evol. Microbiol.">
        <title>The Global Catalogue of Microorganisms (GCM) 10K type strain sequencing project: providing services to taxonomists for standard genome sequencing and annotation.</title>
        <authorList>
            <consortium name="The Broad Institute Genomics Platform"/>
            <consortium name="The Broad Institute Genome Sequencing Center for Infectious Disease"/>
            <person name="Wu L."/>
            <person name="Ma J."/>
        </authorList>
    </citation>
    <scope>NUCLEOTIDE SEQUENCE [LARGE SCALE GENOMIC DNA]</scope>
    <source>
        <strain evidence="4">KCTC 52644</strain>
    </source>
</reference>
<feature type="domain" description="Antitoxin Xre/MbcA/ParS-like toxin-binding" evidence="1">
    <location>
        <begin position="126"/>
        <end position="174"/>
    </location>
</feature>
<accession>A0ABW5Z8G0</accession>
<gene>
    <name evidence="3" type="ORF">ACFSX9_10490</name>
</gene>
<sequence>MLYIYNKSIVIMKEPSNKTVPFDTTKSIQNASEKSVMGKKWTLISDNKEYVWTNKIERVQIIRAGIPYGSIEVISKRLNRPVKSMLTLVGLPQTTYNKKKSDHALLDSRDSELVVLITELIDFGVEVFNHENEKFQRWLKKPNLSLGGNSPESMLDTITGIDEVKFCLNRIEFGNFA</sequence>
<organism evidence="3 4">
    <name type="scientific">Flavobacterium ardleyense</name>
    <dbReference type="NCBI Taxonomy" id="2038737"/>
    <lineage>
        <taxon>Bacteria</taxon>
        <taxon>Pseudomonadati</taxon>
        <taxon>Bacteroidota</taxon>
        <taxon>Flavobacteriia</taxon>
        <taxon>Flavobacteriales</taxon>
        <taxon>Flavobacteriaceae</taxon>
        <taxon>Flavobacterium</taxon>
    </lineage>
</organism>
<name>A0ABW5Z8G0_9FLAO</name>
<dbReference type="RefSeq" id="WP_379807413.1">
    <property type="nucleotide sequence ID" value="NZ_JBHUOL010000018.1"/>
</dbReference>